<dbReference type="Proteomes" id="UP000036893">
    <property type="component" value="Unassembled WGS sequence"/>
</dbReference>
<name>A0A8E0QNU6_9EURO</name>
<reference evidence="2" key="2">
    <citation type="submission" date="2021-01" db="EMBL/GenBank/DDBJ databases">
        <title>Pan-genome distribution and transcriptional activeness of fungal secondary metabolism genes in Aspergillus section Fumigati.</title>
        <authorList>
            <person name="Takahashi H."/>
            <person name="Umemura M."/>
            <person name="Ninomiya A."/>
            <person name="Kusuya Y."/>
            <person name="Urayama S."/>
            <person name="Shimizu M."/>
            <person name="Watanabe A."/>
            <person name="Kamei K."/>
            <person name="Yaguchi T."/>
            <person name="Hagiwara D."/>
        </authorList>
    </citation>
    <scope>NUCLEOTIDE SEQUENCE</scope>
    <source>
        <strain evidence="2">IFM 46973</strain>
    </source>
</reference>
<evidence type="ECO:0000256" key="1">
    <source>
        <dbReference type="SAM" id="MobiDB-lite"/>
    </source>
</evidence>
<gene>
    <name evidence="2" type="ORF">Aud_004161</name>
</gene>
<dbReference type="RefSeq" id="XP_043145036.1">
    <property type="nucleotide sequence ID" value="XM_043289101.1"/>
</dbReference>
<feature type="compositionally biased region" description="Basic and acidic residues" evidence="1">
    <location>
        <begin position="106"/>
        <end position="119"/>
    </location>
</feature>
<evidence type="ECO:0000313" key="3">
    <source>
        <dbReference type="Proteomes" id="UP000036893"/>
    </source>
</evidence>
<evidence type="ECO:0000313" key="2">
    <source>
        <dbReference type="EMBL" id="GIC87770.1"/>
    </source>
</evidence>
<protein>
    <submittedName>
        <fullName evidence="2">Uncharacterized protein</fullName>
    </submittedName>
</protein>
<dbReference type="AlphaFoldDB" id="A0A8E0QNU6"/>
<comment type="caution">
    <text evidence="2">The sequence shown here is derived from an EMBL/GenBank/DDBJ whole genome shotgun (WGS) entry which is preliminary data.</text>
</comment>
<dbReference type="GeneID" id="66991637"/>
<accession>A0A8E0QNU6</accession>
<organism evidence="2 3">
    <name type="scientific">Aspergillus udagawae</name>
    <dbReference type="NCBI Taxonomy" id="91492"/>
    <lineage>
        <taxon>Eukaryota</taxon>
        <taxon>Fungi</taxon>
        <taxon>Dikarya</taxon>
        <taxon>Ascomycota</taxon>
        <taxon>Pezizomycotina</taxon>
        <taxon>Eurotiomycetes</taxon>
        <taxon>Eurotiomycetidae</taxon>
        <taxon>Eurotiales</taxon>
        <taxon>Aspergillaceae</taxon>
        <taxon>Aspergillus</taxon>
        <taxon>Aspergillus subgen. Fumigati</taxon>
    </lineage>
</organism>
<feature type="region of interest" description="Disordered" evidence="1">
    <location>
        <begin position="106"/>
        <end position="129"/>
    </location>
</feature>
<dbReference type="EMBL" id="BBXM02000003">
    <property type="protein sequence ID" value="GIC87770.1"/>
    <property type="molecule type" value="Genomic_DNA"/>
</dbReference>
<proteinExistence type="predicted"/>
<sequence>MSLRPIITTIRTSVRFRPLPLLRAYHPPEYHSNKGDKCKSLLTASSVSPLIHDNVVYIPPQFPDNFELPSVIKEKDSKGHERWEEVDSTLSEASVKADRGDVQFEVKQKEMKSKKKQPDLEPEPNFNDM</sequence>
<reference evidence="2" key="1">
    <citation type="journal article" date="2015" name="Genome Announc.">
        <title>Draft Genome Sequence of the Pathogenic Filamentous Fungus Aspergillus udagawae Strain IFM 46973T.</title>
        <authorList>
            <person name="Kusuya Y."/>
            <person name="Takahashi-Nakaguchi A."/>
            <person name="Takahashi H."/>
            <person name="Yaguchi T."/>
        </authorList>
    </citation>
    <scope>NUCLEOTIDE SEQUENCE</scope>
    <source>
        <strain evidence="2">IFM 46973</strain>
    </source>
</reference>